<protein>
    <submittedName>
        <fullName evidence="9">RNA polymerase sigma-D factor</fullName>
    </submittedName>
</protein>
<dbReference type="PANTHER" id="PTHR30385:SF7">
    <property type="entry name" value="RNA POLYMERASE SIGMA FACTOR FLIA"/>
    <property type="match status" value="1"/>
</dbReference>
<dbReference type="InterPro" id="IPR014284">
    <property type="entry name" value="RNA_pol_sigma-70_dom"/>
</dbReference>
<keyword evidence="10" id="KW-1185">Reference proteome</keyword>
<evidence type="ECO:0000256" key="3">
    <source>
        <dbReference type="ARBA" id="ARBA00023125"/>
    </source>
</evidence>
<sequence>MKRTTTSAQSTADARPSSLQEPPHGVAPEKLPAARRDDRQGREHSTTEAAKRREREREVLWAAFTKAPGDAARNELVEAYQGLVHSVVRRFASRLPRNIDRGDLQTAANVGLMKSIQSFDTERGVPFEVYGERRIKGALLDELRAQDWLPRPWRALIEQHKRIRERLRADLGRRPRDQEVAEAMDLSVADYQMLFGTVFPGAATGSAERDNDDGESSSGLDVVPDTRGDAPDVRLTREELLGLVAQRLTEQEYRIVYLKYWEELPMREIGQLTGLSESRVCKIHARLIDRLQERLGRLRQDA</sequence>
<proteinExistence type="predicted"/>
<feature type="domain" description="RNA polymerase sigma-70 region 3" evidence="6">
    <location>
        <begin position="159"/>
        <end position="195"/>
    </location>
</feature>
<dbReference type="AlphaFoldDB" id="A0A518BPT9"/>
<organism evidence="9 10">
    <name type="scientific">Engelhardtia mirabilis</name>
    <dbReference type="NCBI Taxonomy" id="2528011"/>
    <lineage>
        <taxon>Bacteria</taxon>
        <taxon>Pseudomonadati</taxon>
        <taxon>Planctomycetota</taxon>
        <taxon>Planctomycetia</taxon>
        <taxon>Planctomycetia incertae sedis</taxon>
        <taxon>Engelhardtia</taxon>
    </lineage>
</organism>
<keyword evidence="4" id="KW-0804">Transcription</keyword>
<feature type="region of interest" description="Disordered" evidence="5">
    <location>
        <begin position="1"/>
        <end position="54"/>
    </location>
</feature>
<evidence type="ECO:0000313" key="10">
    <source>
        <dbReference type="Proteomes" id="UP000316921"/>
    </source>
</evidence>
<dbReference type="InterPro" id="IPR007624">
    <property type="entry name" value="RNA_pol_sigma70_r3"/>
</dbReference>
<reference evidence="9 10" key="1">
    <citation type="submission" date="2019-02" db="EMBL/GenBank/DDBJ databases">
        <title>Deep-cultivation of Planctomycetes and their phenomic and genomic characterization uncovers novel biology.</title>
        <authorList>
            <person name="Wiegand S."/>
            <person name="Jogler M."/>
            <person name="Boedeker C."/>
            <person name="Pinto D."/>
            <person name="Vollmers J."/>
            <person name="Rivas-Marin E."/>
            <person name="Kohn T."/>
            <person name="Peeters S.H."/>
            <person name="Heuer A."/>
            <person name="Rast P."/>
            <person name="Oberbeckmann S."/>
            <person name="Bunk B."/>
            <person name="Jeske O."/>
            <person name="Meyerdierks A."/>
            <person name="Storesund J.E."/>
            <person name="Kallscheuer N."/>
            <person name="Luecker S."/>
            <person name="Lage O.M."/>
            <person name="Pohl T."/>
            <person name="Merkel B.J."/>
            <person name="Hornburger P."/>
            <person name="Mueller R.-W."/>
            <person name="Bruemmer F."/>
            <person name="Labrenz M."/>
            <person name="Spormann A.M."/>
            <person name="Op den Camp H."/>
            <person name="Overmann J."/>
            <person name="Amann R."/>
            <person name="Jetten M.S.M."/>
            <person name="Mascher T."/>
            <person name="Medema M.H."/>
            <person name="Devos D.P."/>
            <person name="Kaster A.-K."/>
            <person name="Ovreas L."/>
            <person name="Rohde M."/>
            <person name="Galperin M.Y."/>
            <person name="Jogler C."/>
        </authorList>
    </citation>
    <scope>NUCLEOTIDE SEQUENCE [LARGE SCALE GENOMIC DNA]</scope>
    <source>
        <strain evidence="9 10">Pla133</strain>
    </source>
</reference>
<feature type="region of interest" description="Disordered" evidence="5">
    <location>
        <begin position="204"/>
        <end position="230"/>
    </location>
</feature>
<dbReference type="GO" id="GO:0016987">
    <property type="term" value="F:sigma factor activity"/>
    <property type="evidence" value="ECO:0007669"/>
    <property type="project" value="UniProtKB-KW"/>
</dbReference>
<dbReference type="KEGG" id="pbap:Pla133_41100"/>
<evidence type="ECO:0000259" key="7">
    <source>
        <dbReference type="Pfam" id="PF04542"/>
    </source>
</evidence>
<evidence type="ECO:0000256" key="4">
    <source>
        <dbReference type="ARBA" id="ARBA00023163"/>
    </source>
</evidence>
<dbReference type="Pfam" id="PF04542">
    <property type="entry name" value="Sigma70_r2"/>
    <property type="match status" value="1"/>
</dbReference>
<dbReference type="InterPro" id="IPR007630">
    <property type="entry name" value="RNA_pol_sigma70_r4"/>
</dbReference>
<evidence type="ECO:0000256" key="1">
    <source>
        <dbReference type="ARBA" id="ARBA00023015"/>
    </source>
</evidence>
<feature type="domain" description="RNA polymerase sigma-70 region 4" evidence="8">
    <location>
        <begin position="246"/>
        <end position="292"/>
    </location>
</feature>
<dbReference type="SUPFAM" id="SSF88659">
    <property type="entry name" value="Sigma3 and sigma4 domains of RNA polymerase sigma factors"/>
    <property type="match status" value="2"/>
</dbReference>
<dbReference type="InterPro" id="IPR013325">
    <property type="entry name" value="RNA_pol_sigma_r2"/>
</dbReference>
<dbReference type="Gene3D" id="1.10.1740.10">
    <property type="match status" value="1"/>
</dbReference>
<dbReference type="Pfam" id="PF04545">
    <property type="entry name" value="Sigma70_r4"/>
    <property type="match status" value="1"/>
</dbReference>
<evidence type="ECO:0000256" key="2">
    <source>
        <dbReference type="ARBA" id="ARBA00023082"/>
    </source>
</evidence>
<dbReference type="SUPFAM" id="SSF88946">
    <property type="entry name" value="Sigma2 domain of RNA polymerase sigma factors"/>
    <property type="match status" value="1"/>
</dbReference>
<evidence type="ECO:0000259" key="8">
    <source>
        <dbReference type="Pfam" id="PF04545"/>
    </source>
</evidence>
<dbReference type="InterPro" id="IPR000943">
    <property type="entry name" value="RNA_pol_sigma70"/>
</dbReference>
<name>A0A518BPT9_9BACT</name>
<dbReference type="Proteomes" id="UP000316921">
    <property type="component" value="Chromosome"/>
</dbReference>
<feature type="compositionally biased region" description="Polar residues" evidence="5">
    <location>
        <begin position="1"/>
        <end position="20"/>
    </location>
</feature>
<dbReference type="PRINTS" id="PR00046">
    <property type="entry name" value="SIGMA70FCT"/>
</dbReference>
<feature type="compositionally biased region" description="Basic and acidic residues" evidence="5">
    <location>
        <begin position="32"/>
        <end position="54"/>
    </location>
</feature>
<dbReference type="PANTHER" id="PTHR30385">
    <property type="entry name" value="SIGMA FACTOR F FLAGELLAR"/>
    <property type="match status" value="1"/>
</dbReference>
<evidence type="ECO:0000259" key="6">
    <source>
        <dbReference type="Pfam" id="PF04539"/>
    </source>
</evidence>
<evidence type="ECO:0000313" key="9">
    <source>
        <dbReference type="EMBL" id="QDU68994.1"/>
    </source>
</evidence>
<gene>
    <name evidence="9" type="primary">sigD_8</name>
    <name evidence="9" type="ORF">Pla133_41100</name>
</gene>
<dbReference type="InterPro" id="IPR013324">
    <property type="entry name" value="RNA_pol_sigma_r3/r4-like"/>
</dbReference>
<accession>A0A518BPT9</accession>
<dbReference type="InterPro" id="IPR007627">
    <property type="entry name" value="RNA_pol_sigma70_r2"/>
</dbReference>
<keyword evidence="3" id="KW-0238">DNA-binding</keyword>
<dbReference type="EMBL" id="CP036287">
    <property type="protein sequence ID" value="QDU68994.1"/>
    <property type="molecule type" value="Genomic_DNA"/>
</dbReference>
<evidence type="ECO:0000256" key="5">
    <source>
        <dbReference type="SAM" id="MobiDB-lite"/>
    </source>
</evidence>
<keyword evidence="2" id="KW-0731">Sigma factor</keyword>
<keyword evidence="1" id="KW-0805">Transcription regulation</keyword>
<dbReference type="NCBIfam" id="TIGR02937">
    <property type="entry name" value="sigma70-ECF"/>
    <property type="match status" value="1"/>
</dbReference>
<feature type="domain" description="RNA polymerase sigma-70 region 2" evidence="7">
    <location>
        <begin position="76"/>
        <end position="148"/>
    </location>
</feature>
<dbReference type="GO" id="GO:0006352">
    <property type="term" value="P:DNA-templated transcription initiation"/>
    <property type="evidence" value="ECO:0007669"/>
    <property type="project" value="InterPro"/>
</dbReference>
<dbReference type="GO" id="GO:0003677">
    <property type="term" value="F:DNA binding"/>
    <property type="evidence" value="ECO:0007669"/>
    <property type="project" value="UniProtKB-KW"/>
</dbReference>
<dbReference type="Gene3D" id="1.20.140.160">
    <property type="match status" value="1"/>
</dbReference>
<dbReference type="Pfam" id="PF04539">
    <property type="entry name" value="Sigma70_r3"/>
    <property type="match status" value="1"/>
</dbReference>